<dbReference type="InterPro" id="IPR041078">
    <property type="entry name" value="Plavaka"/>
</dbReference>
<gene>
    <name evidence="1" type="ORF">K443DRAFT_117638</name>
</gene>
<reference evidence="2" key="2">
    <citation type="submission" date="2015-01" db="EMBL/GenBank/DDBJ databases">
        <title>Evolutionary Origins and Diversification of the Mycorrhizal Mutualists.</title>
        <authorList>
            <consortium name="DOE Joint Genome Institute"/>
            <consortium name="Mycorrhizal Genomics Consortium"/>
            <person name="Kohler A."/>
            <person name="Kuo A."/>
            <person name="Nagy L.G."/>
            <person name="Floudas D."/>
            <person name="Copeland A."/>
            <person name="Barry K.W."/>
            <person name="Cichocki N."/>
            <person name="Veneault-Fourrey C."/>
            <person name="LaButti K."/>
            <person name="Lindquist E.A."/>
            <person name="Lipzen A."/>
            <person name="Lundell T."/>
            <person name="Morin E."/>
            <person name="Murat C."/>
            <person name="Riley R."/>
            <person name="Ohm R."/>
            <person name="Sun H."/>
            <person name="Tunlid A."/>
            <person name="Henrissat B."/>
            <person name="Grigoriev I.V."/>
            <person name="Hibbett D.S."/>
            <person name="Martin F."/>
        </authorList>
    </citation>
    <scope>NUCLEOTIDE SEQUENCE [LARGE SCALE GENOMIC DNA]</scope>
    <source>
        <strain evidence="2">LaAM-08-1</strain>
    </source>
</reference>
<sequence length="231" mass="26122">MPPEPTNRASDNPWVPFEDHFAFDWAHYHFVQLQSSQKDILTGLDLWRATVIKHGSDHSSDTNVPWKNAQELYDTIDSIQVGAAPWKTFMFKYSGPKPSTPPRWMEETYELNARDVLTVLEQQLETAEFDGQVDYTPYQEFDADGHWVYSNLMSGHWSWREADKIAVDRKTHGAMLVPVVAGSDKTTVSIATGHQEYHPVYVSPGILSNTACRGHGNAVMPTAFLPIPKSM</sequence>
<dbReference type="HOGENOM" id="CLU_006344_7_0_1"/>
<dbReference type="Proteomes" id="UP000054477">
    <property type="component" value="Unassembled WGS sequence"/>
</dbReference>
<reference evidence="1 2" key="1">
    <citation type="submission" date="2014-04" db="EMBL/GenBank/DDBJ databases">
        <authorList>
            <consortium name="DOE Joint Genome Institute"/>
            <person name="Kuo A."/>
            <person name="Kohler A."/>
            <person name="Nagy L.G."/>
            <person name="Floudas D."/>
            <person name="Copeland A."/>
            <person name="Barry K.W."/>
            <person name="Cichocki N."/>
            <person name="Veneault-Fourrey C."/>
            <person name="LaButti K."/>
            <person name="Lindquist E.A."/>
            <person name="Lipzen A."/>
            <person name="Lundell T."/>
            <person name="Morin E."/>
            <person name="Murat C."/>
            <person name="Sun H."/>
            <person name="Tunlid A."/>
            <person name="Henrissat B."/>
            <person name="Grigoriev I.V."/>
            <person name="Hibbett D.S."/>
            <person name="Martin F."/>
            <person name="Nordberg H.P."/>
            <person name="Cantor M.N."/>
            <person name="Hua S.X."/>
        </authorList>
    </citation>
    <scope>NUCLEOTIDE SEQUENCE [LARGE SCALE GENOMIC DNA]</scope>
    <source>
        <strain evidence="1 2">LaAM-08-1</strain>
    </source>
</reference>
<protein>
    <submittedName>
        <fullName evidence="1">Uncharacterized protein</fullName>
    </submittedName>
</protein>
<keyword evidence="2" id="KW-1185">Reference proteome</keyword>
<organism evidence="1 2">
    <name type="scientific">Laccaria amethystina LaAM-08-1</name>
    <dbReference type="NCBI Taxonomy" id="1095629"/>
    <lineage>
        <taxon>Eukaryota</taxon>
        <taxon>Fungi</taxon>
        <taxon>Dikarya</taxon>
        <taxon>Basidiomycota</taxon>
        <taxon>Agaricomycotina</taxon>
        <taxon>Agaricomycetes</taxon>
        <taxon>Agaricomycetidae</taxon>
        <taxon>Agaricales</taxon>
        <taxon>Agaricineae</taxon>
        <taxon>Hydnangiaceae</taxon>
        <taxon>Laccaria</taxon>
    </lineage>
</organism>
<dbReference type="AlphaFoldDB" id="A0A0C9WWJ6"/>
<dbReference type="OrthoDB" id="3199698at2759"/>
<proteinExistence type="predicted"/>
<evidence type="ECO:0000313" key="1">
    <source>
        <dbReference type="EMBL" id="KIJ89691.1"/>
    </source>
</evidence>
<dbReference type="EMBL" id="KN839502">
    <property type="protein sequence ID" value="KIJ89691.1"/>
    <property type="molecule type" value="Genomic_DNA"/>
</dbReference>
<dbReference type="Pfam" id="PF18759">
    <property type="entry name" value="Plavaka"/>
    <property type="match status" value="1"/>
</dbReference>
<dbReference type="STRING" id="1095629.A0A0C9WWJ6"/>
<accession>A0A0C9WWJ6</accession>
<name>A0A0C9WWJ6_9AGAR</name>
<evidence type="ECO:0000313" key="2">
    <source>
        <dbReference type="Proteomes" id="UP000054477"/>
    </source>
</evidence>